<keyword evidence="2" id="KW-0732">Signal</keyword>
<evidence type="ECO:0000256" key="1">
    <source>
        <dbReference type="SAM" id="MobiDB-lite"/>
    </source>
</evidence>
<evidence type="ECO:0000256" key="2">
    <source>
        <dbReference type="SAM" id="SignalP"/>
    </source>
</evidence>
<protein>
    <submittedName>
        <fullName evidence="3">Uncharacterized protein</fullName>
    </submittedName>
</protein>
<organism evidence="3 4">
    <name type="scientific">Dorea acetigenes</name>
    <dbReference type="NCBI Taxonomy" id="2981787"/>
    <lineage>
        <taxon>Bacteria</taxon>
        <taxon>Bacillati</taxon>
        <taxon>Bacillota</taxon>
        <taxon>Clostridia</taxon>
        <taxon>Lachnospirales</taxon>
        <taxon>Lachnospiraceae</taxon>
        <taxon>Dorea</taxon>
    </lineage>
</organism>
<gene>
    <name evidence="3" type="ORF">OCV99_01175</name>
</gene>
<dbReference type="Proteomes" id="UP001652431">
    <property type="component" value="Unassembled WGS sequence"/>
</dbReference>
<name>A0ABT2RIF1_9FIRM</name>
<sequence>MEKTRKIRLWIMVMLLTLTVTGCSEAGESSEEELTSNLENGKNETESGTEQAVQHLLEVWSDYLQTLDQMYASQLWAMDYVDAYLESGSWEDLGKARTACITSAGSLEELAMTEEDLTEEEYLTLAEAGIDAEYQSLAFSGLPDELDDAHLVIRERELESLESDVFYKDAMEMLEEEVSVQRKKIACMGDYACAMTNYLLLTVQDYTDEQSYWNTVQKEYLALTAGGPEWKKTEAEVLEAGDSSLDAYEEISLEHAELLSRMEANLYETKQKGQSGEEALEEAAFLIQDTPDFLPAPEWYDSAQAGYASFRKGKDGSLIYPESGDELEGDGFGVYMQMEGISREETVAYMAAAEQYADTVKEEEDVWQIIMPGYEVQVEWEDQVVTVIFYGEDVTFVPEWYLST</sequence>
<evidence type="ECO:0000313" key="3">
    <source>
        <dbReference type="EMBL" id="MCU6685177.1"/>
    </source>
</evidence>
<comment type="caution">
    <text evidence="3">The sequence shown here is derived from an EMBL/GenBank/DDBJ whole genome shotgun (WGS) entry which is preliminary data.</text>
</comment>
<feature type="signal peptide" evidence="2">
    <location>
        <begin position="1"/>
        <end position="26"/>
    </location>
</feature>
<accession>A0ABT2RIF1</accession>
<dbReference type="PROSITE" id="PS51257">
    <property type="entry name" value="PROKAR_LIPOPROTEIN"/>
    <property type="match status" value="1"/>
</dbReference>
<dbReference type="EMBL" id="JAOQJU010000001">
    <property type="protein sequence ID" value="MCU6685177.1"/>
    <property type="molecule type" value="Genomic_DNA"/>
</dbReference>
<reference evidence="3 4" key="1">
    <citation type="journal article" date="2021" name="ISME Commun">
        <title>Automated analysis of genomic sequences facilitates high-throughput and comprehensive description of bacteria.</title>
        <authorList>
            <person name="Hitch T.C.A."/>
        </authorList>
    </citation>
    <scope>NUCLEOTIDE SEQUENCE [LARGE SCALE GENOMIC DNA]</scope>
    <source>
        <strain evidence="3 4">Sanger_03</strain>
    </source>
</reference>
<feature type="region of interest" description="Disordered" evidence="1">
    <location>
        <begin position="26"/>
        <end position="50"/>
    </location>
</feature>
<proteinExistence type="predicted"/>
<keyword evidence="4" id="KW-1185">Reference proteome</keyword>
<dbReference type="RefSeq" id="WP_158367354.1">
    <property type="nucleotide sequence ID" value="NZ_JAOQJU010000001.1"/>
</dbReference>
<feature type="chain" id="PRO_5047529836" evidence="2">
    <location>
        <begin position="27"/>
        <end position="404"/>
    </location>
</feature>
<evidence type="ECO:0000313" key="4">
    <source>
        <dbReference type="Proteomes" id="UP001652431"/>
    </source>
</evidence>